<keyword evidence="4 5" id="KW-0472">Membrane</keyword>
<keyword evidence="3 5" id="KW-1133">Transmembrane helix</keyword>
<accession>A0A4W5N700</accession>
<dbReference type="GO" id="GO:0051968">
    <property type="term" value="P:positive regulation of synaptic transmission, glutamatergic"/>
    <property type="evidence" value="ECO:0007669"/>
    <property type="project" value="TreeGrafter"/>
</dbReference>
<dbReference type="Pfam" id="PF13358">
    <property type="entry name" value="DDE_3"/>
    <property type="match status" value="1"/>
</dbReference>
<dbReference type="InterPro" id="IPR004031">
    <property type="entry name" value="PMP22/EMP/MP20/Claudin"/>
</dbReference>
<dbReference type="PANTHER" id="PTHR12107:SF1">
    <property type="entry name" value="VOLTAGE-DEPENDENT CALCIUM CHANNEL GAMMA-2 SUBUNIT"/>
    <property type="match status" value="1"/>
</dbReference>
<dbReference type="GO" id="GO:0019226">
    <property type="term" value="P:transmission of nerve impulse"/>
    <property type="evidence" value="ECO:0007669"/>
    <property type="project" value="TreeGrafter"/>
</dbReference>
<dbReference type="GeneTree" id="ENSGT01050000244893"/>
<dbReference type="Pfam" id="PF00822">
    <property type="entry name" value="PMP22_Claudin"/>
    <property type="match status" value="1"/>
</dbReference>
<reference evidence="8" key="1">
    <citation type="submission" date="2018-06" db="EMBL/GenBank/DDBJ databases">
        <title>Genome assembly of Danube salmon.</title>
        <authorList>
            <person name="Macqueen D.J."/>
            <person name="Gundappa M.K."/>
        </authorList>
    </citation>
    <scope>NUCLEOTIDE SEQUENCE [LARGE SCALE GENOMIC DNA]</scope>
</reference>
<evidence type="ECO:0000313" key="8">
    <source>
        <dbReference type="Proteomes" id="UP000314982"/>
    </source>
</evidence>
<organism evidence="7 8">
    <name type="scientific">Hucho hucho</name>
    <name type="common">huchen</name>
    <dbReference type="NCBI Taxonomy" id="62062"/>
    <lineage>
        <taxon>Eukaryota</taxon>
        <taxon>Metazoa</taxon>
        <taxon>Chordata</taxon>
        <taxon>Craniata</taxon>
        <taxon>Vertebrata</taxon>
        <taxon>Euteleostomi</taxon>
        <taxon>Actinopterygii</taxon>
        <taxon>Neopterygii</taxon>
        <taxon>Teleostei</taxon>
        <taxon>Protacanthopterygii</taxon>
        <taxon>Salmoniformes</taxon>
        <taxon>Salmonidae</taxon>
        <taxon>Salmoninae</taxon>
        <taxon>Hucho</taxon>
    </lineage>
</organism>
<dbReference type="GO" id="GO:0098970">
    <property type="term" value="P:postsynaptic neurotransmitter receptor diffusion trapping"/>
    <property type="evidence" value="ECO:0007669"/>
    <property type="project" value="TreeGrafter"/>
</dbReference>
<evidence type="ECO:0000259" key="6">
    <source>
        <dbReference type="Pfam" id="PF13358"/>
    </source>
</evidence>
<keyword evidence="8" id="KW-1185">Reference proteome</keyword>
<reference evidence="7" key="3">
    <citation type="submission" date="2025-09" db="UniProtKB">
        <authorList>
            <consortium name="Ensembl"/>
        </authorList>
    </citation>
    <scope>IDENTIFICATION</scope>
</reference>
<dbReference type="GO" id="GO:0098839">
    <property type="term" value="C:postsynaptic density membrane"/>
    <property type="evidence" value="ECO:0007669"/>
    <property type="project" value="TreeGrafter"/>
</dbReference>
<comment type="subcellular location">
    <subcellularLocation>
        <location evidence="1">Membrane</location>
        <topology evidence="1">Multi-pass membrane protein</topology>
    </subcellularLocation>
</comment>
<dbReference type="GO" id="GO:0003676">
    <property type="term" value="F:nucleic acid binding"/>
    <property type="evidence" value="ECO:0007669"/>
    <property type="project" value="InterPro"/>
</dbReference>
<evidence type="ECO:0000256" key="3">
    <source>
        <dbReference type="ARBA" id="ARBA00022989"/>
    </source>
</evidence>
<sequence length="196" mass="22418">MECGNMGLFDRGVQMLLTTVGAFAAFSLMTIAVGTDYWLYSRGTCKSKSVSDNETSKKNEEVMTHSGLWRTCCLEGRPQASQDMSEGPPVSVENIYGRTVYCIWRLFGAKNKGLHTCKTLDPKHTAKRTQEWLQDKSLNVLEWPSQIPDLNLIEHLWRDLKIAVQQRSPSNLKELERICREEWEKLPKHRCAKLVA</sequence>
<protein>
    <recommendedName>
        <fullName evidence="6">Tc1-like transposase DDE domain-containing protein</fullName>
    </recommendedName>
</protein>
<keyword evidence="2 5" id="KW-0812">Transmembrane</keyword>
<evidence type="ECO:0000256" key="5">
    <source>
        <dbReference type="SAM" id="Phobius"/>
    </source>
</evidence>
<name>A0A4W5N700_9TELE</name>
<dbReference type="GO" id="GO:0098943">
    <property type="term" value="P:neurotransmitter receptor transport, postsynaptic endosome to lysosome"/>
    <property type="evidence" value="ECO:0007669"/>
    <property type="project" value="TreeGrafter"/>
</dbReference>
<dbReference type="AlphaFoldDB" id="A0A4W5N700"/>
<reference evidence="7" key="2">
    <citation type="submission" date="2025-08" db="UniProtKB">
        <authorList>
            <consortium name="Ensembl"/>
        </authorList>
    </citation>
    <scope>IDENTIFICATION</scope>
</reference>
<dbReference type="PANTHER" id="PTHR12107">
    <property type="entry name" value="VOLTAGE-DEPENDENT CALCIUM CHANNEL GAMMA SUBUNIT"/>
    <property type="match status" value="1"/>
</dbReference>
<feature type="transmembrane region" description="Helical" evidence="5">
    <location>
        <begin position="15"/>
        <end position="39"/>
    </location>
</feature>
<dbReference type="GO" id="GO:0032281">
    <property type="term" value="C:AMPA glutamate receptor complex"/>
    <property type="evidence" value="ECO:0007669"/>
    <property type="project" value="TreeGrafter"/>
</dbReference>
<dbReference type="Gene3D" id="3.30.420.10">
    <property type="entry name" value="Ribonuclease H-like superfamily/Ribonuclease H"/>
    <property type="match status" value="1"/>
</dbReference>
<dbReference type="InterPro" id="IPR051072">
    <property type="entry name" value="CACNG_subunit"/>
</dbReference>
<evidence type="ECO:0000313" key="7">
    <source>
        <dbReference type="Ensembl" id="ENSHHUP00000046487.1"/>
    </source>
</evidence>
<evidence type="ECO:0000256" key="4">
    <source>
        <dbReference type="ARBA" id="ARBA00023136"/>
    </source>
</evidence>
<dbReference type="Ensembl" id="ENSHHUT00000048197.1">
    <property type="protein sequence ID" value="ENSHHUP00000046487.1"/>
    <property type="gene ID" value="ENSHHUG00000028299.1"/>
</dbReference>
<evidence type="ECO:0000256" key="2">
    <source>
        <dbReference type="ARBA" id="ARBA00022692"/>
    </source>
</evidence>
<dbReference type="InterPro" id="IPR038717">
    <property type="entry name" value="Tc1-like_DDE_dom"/>
</dbReference>
<dbReference type="Proteomes" id="UP000314982">
    <property type="component" value="Unassembled WGS sequence"/>
</dbReference>
<dbReference type="GO" id="GO:0016247">
    <property type="term" value="F:channel regulator activity"/>
    <property type="evidence" value="ECO:0007669"/>
    <property type="project" value="TreeGrafter"/>
</dbReference>
<dbReference type="GO" id="GO:0005245">
    <property type="term" value="F:voltage-gated calcium channel activity"/>
    <property type="evidence" value="ECO:0007669"/>
    <property type="project" value="TreeGrafter"/>
</dbReference>
<feature type="domain" description="Tc1-like transposase DDE" evidence="6">
    <location>
        <begin position="124"/>
        <end position="175"/>
    </location>
</feature>
<proteinExistence type="predicted"/>
<dbReference type="InterPro" id="IPR036397">
    <property type="entry name" value="RNaseH_sf"/>
</dbReference>
<dbReference type="GO" id="GO:0099590">
    <property type="term" value="P:neurotransmitter receptor internalization"/>
    <property type="evidence" value="ECO:0007669"/>
    <property type="project" value="TreeGrafter"/>
</dbReference>
<evidence type="ECO:0000256" key="1">
    <source>
        <dbReference type="ARBA" id="ARBA00004141"/>
    </source>
</evidence>
<dbReference type="STRING" id="62062.ENSHHUP00000046487"/>